<dbReference type="AlphaFoldDB" id="A0A5S6QHX9"/>
<feature type="signal peptide" evidence="1">
    <location>
        <begin position="1"/>
        <end position="28"/>
    </location>
</feature>
<keyword evidence="1" id="KW-0732">Signal</keyword>
<protein>
    <submittedName>
        <fullName evidence="3">Nudix hydrolase domain-containing protein</fullName>
    </submittedName>
</protein>
<organism evidence="2 3">
    <name type="scientific">Trichuris muris</name>
    <name type="common">Mouse whipworm</name>
    <dbReference type="NCBI Taxonomy" id="70415"/>
    <lineage>
        <taxon>Eukaryota</taxon>
        <taxon>Metazoa</taxon>
        <taxon>Ecdysozoa</taxon>
        <taxon>Nematoda</taxon>
        <taxon>Enoplea</taxon>
        <taxon>Dorylaimia</taxon>
        <taxon>Trichinellida</taxon>
        <taxon>Trichuridae</taxon>
        <taxon>Trichuris</taxon>
    </lineage>
</organism>
<keyword evidence="2" id="KW-1185">Reference proteome</keyword>
<feature type="chain" id="PRO_5044624296" evidence="1">
    <location>
        <begin position="29"/>
        <end position="420"/>
    </location>
</feature>
<evidence type="ECO:0000313" key="3">
    <source>
        <dbReference type="WBParaSite" id="TMUE_2000006462.1"/>
    </source>
</evidence>
<reference evidence="3" key="2">
    <citation type="submission" date="2019-12" db="UniProtKB">
        <authorList>
            <consortium name="WormBaseParasite"/>
        </authorList>
    </citation>
    <scope>IDENTIFICATION</scope>
</reference>
<dbReference type="WBParaSite" id="TMUE_2000006462.1">
    <property type="protein sequence ID" value="TMUE_2000006462.1"/>
    <property type="gene ID" value="WBGene00294602"/>
</dbReference>
<evidence type="ECO:0000256" key="1">
    <source>
        <dbReference type="SAM" id="SignalP"/>
    </source>
</evidence>
<reference evidence="2" key="1">
    <citation type="submission" date="2014-03" db="EMBL/GenBank/DDBJ databases">
        <title>The whipworm genome and dual-species transcriptomics of an intimate host-pathogen interaction.</title>
        <authorList>
            <person name="Foth B.J."/>
            <person name="Tsai I.J."/>
            <person name="Reid A.J."/>
            <person name="Bancroft A.J."/>
            <person name="Nichol S."/>
            <person name="Tracey A."/>
            <person name="Holroyd N."/>
            <person name="Cotton J.A."/>
            <person name="Stanley E.J."/>
            <person name="Zarowiecki M."/>
            <person name="Liu J.Z."/>
            <person name="Huckvale T."/>
            <person name="Cooper P.J."/>
            <person name="Grencis R.K."/>
            <person name="Berriman M."/>
        </authorList>
    </citation>
    <scope>NUCLEOTIDE SEQUENCE [LARGE SCALE GENOMIC DNA]</scope>
    <source>
        <strain evidence="2">Edinburgh</strain>
    </source>
</reference>
<dbReference type="Gene3D" id="3.90.79.10">
    <property type="entry name" value="Nucleoside Triphosphate Pyrophosphohydrolase"/>
    <property type="match status" value="1"/>
</dbReference>
<name>A0A5S6QHX9_TRIMR</name>
<dbReference type="Proteomes" id="UP000046395">
    <property type="component" value="Unassembled WGS sequence"/>
</dbReference>
<sequence length="420" mass="48928">MYASNIEMKLDVRSVLLVLFSLLTDGKAYSYKDTEKMLNDLSTKYVGLLAPVTRSPVRRRSAYWNDTEMKTVGANIFEALRPLLKPDGEYNFQKMLTHAICSGSNEIFTIAQIKILRRVNCQKRLFKKRCIMNNPRRCYCSWIGVLVNDMPMKTIGASCLQSHDTTVQDEMDMVDINVCNDWKYGNVQYYRLGIPKRWSSWSTKYLLYDPPAYNSSYAHGLNTQDANHATLPFNPVSRTGIAGKGVLRSIGLNNMEALIIVRFARSSREILLQNTDKDWNGKWALPMFYEKLSPGTVKYAEEQSVEEYFHALVKLEMQEYCSVERFRTIMQPQHKIFHGYYPHPNATDNAWVKATIYVTTAEQELCFNYLNLTLPRNYLHLQWKALEDVDLNVFNLNRDVLMERIKHKHDQKMRRRSAIF</sequence>
<dbReference type="WBParaSite" id="TMUE_2000006462.2">
    <property type="protein sequence ID" value="TMUE_2000006462.2"/>
    <property type="gene ID" value="WBGene00294602"/>
</dbReference>
<evidence type="ECO:0000313" key="2">
    <source>
        <dbReference type="Proteomes" id="UP000046395"/>
    </source>
</evidence>
<accession>A0A5S6QHX9</accession>
<proteinExistence type="predicted"/>